<evidence type="ECO:0000256" key="3">
    <source>
        <dbReference type="ARBA" id="ARBA00022630"/>
    </source>
</evidence>
<dbReference type="EMBL" id="FOWW01000004">
    <property type="protein sequence ID" value="SFQ09072.1"/>
    <property type="molecule type" value="Genomic_DNA"/>
</dbReference>
<keyword evidence="9" id="KW-1185">Reference proteome</keyword>
<evidence type="ECO:0000259" key="6">
    <source>
        <dbReference type="Pfam" id="PF00441"/>
    </source>
</evidence>
<comment type="similarity">
    <text evidence="2">Belongs to the acyl-CoA dehydrogenase family.</text>
</comment>
<evidence type="ECO:0000259" key="7">
    <source>
        <dbReference type="Pfam" id="PF02771"/>
    </source>
</evidence>
<dbReference type="GO" id="GO:0050660">
    <property type="term" value="F:flavin adenine dinucleotide binding"/>
    <property type="evidence" value="ECO:0007669"/>
    <property type="project" value="InterPro"/>
</dbReference>
<evidence type="ECO:0000256" key="2">
    <source>
        <dbReference type="ARBA" id="ARBA00009347"/>
    </source>
</evidence>
<dbReference type="Pfam" id="PF02771">
    <property type="entry name" value="Acyl-CoA_dh_N"/>
    <property type="match status" value="1"/>
</dbReference>
<feature type="domain" description="Acyl-CoA dehydrogenase/oxidase N-terminal" evidence="7">
    <location>
        <begin position="21"/>
        <end position="103"/>
    </location>
</feature>
<dbReference type="InterPro" id="IPR009100">
    <property type="entry name" value="AcylCoA_DH/oxidase_NM_dom_sf"/>
</dbReference>
<dbReference type="Gene3D" id="2.40.110.10">
    <property type="entry name" value="Butyryl-CoA Dehydrogenase, subunit A, domain 2"/>
    <property type="match status" value="1"/>
</dbReference>
<dbReference type="PANTHER" id="PTHR43884:SF20">
    <property type="entry name" value="ACYL-COA DEHYDROGENASE FADE28"/>
    <property type="match status" value="1"/>
</dbReference>
<dbReference type="SUPFAM" id="SSF47203">
    <property type="entry name" value="Acyl-CoA dehydrogenase C-terminal domain-like"/>
    <property type="match status" value="1"/>
</dbReference>
<dbReference type="Gene3D" id="1.10.540.10">
    <property type="entry name" value="Acyl-CoA dehydrogenase/oxidase, N-terminal domain"/>
    <property type="match status" value="1"/>
</dbReference>
<comment type="cofactor">
    <cofactor evidence="1">
        <name>FAD</name>
        <dbReference type="ChEBI" id="CHEBI:57692"/>
    </cofactor>
</comment>
<keyword evidence="4" id="KW-0274">FAD</keyword>
<dbReference type="Gene3D" id="1.20.140.10">
    <property type="entry name" value="Butyryl-CoA Dehydrogenase, subunit A, domain 3"/>
    <property type="match status" value="1"/>
</dbReference>
<dbReference type="Proteomes" id="UP000198727">
    <property type="component" value="Unassembled WGS sequence"/>
</dbReference>
<evidence type="ECO:0000313" key="8">
    <source>
        <dbReference type="EMBL" id="SFQ09072.1"/>
    </source>
</evidence>
<evidence type="ECO:0000256" key="1">
    <source>
        <dbReference type="ARBA" id="ARBA00001974"/>
    </source>
</evidence>
<evidence type="ECO:0000256" key="5">
    <source>
        <dbReference type="ARBA" id="ARBA00023002"/>
    </source>
</evidence>
<dbReference type="InterPro" id="IPR036250">
    <property type="entry name" value="AcylCo_DH-like_C"/>
</dbReference>
<dbReference type="InterPro" id="IPR037069">
    <property type="entry name" value="AcylCoA_DH/ox_N_sf"/>
</dbReference>
<evidence type="ECO:0000313" key="9">
    <source>
        <dbReference type="Proteomes" id="UP000198727"/>
    </source>
</evidence>
<keyword evidence="3" id="KW-0285">Flavoprotein</keyword>
<gene>
    <name evidence="8" type="ORF">SAMN05421810_104455</name>
</gene>
<dbReference type="InterPro" id="IPR013786">
    <property type="entry name" value="AcylCoA_DH/ox_N"/>
</dbReference>
<sequence length="359" mass="37084">MELLVTDEQRALAEAVRAVLRRTEGSRVWETLCAQVGVAGLAVPEEYGGAGAGPRELAVVAEELGRELVGGPFLGSAVLATAAVLAAGDTAAAARLLPGLAEGRAVAALAWVPEGGRWDPSTVACSASEGGVTGTAHYVPDGDRADVLLVVARDAAGVGLYEVDPAGPAVRRERTATMDETRPLATVTFTGAPARRLGGGDVRPALARVRDLACAVLAAEQAGAAAGALEITVAYTKEREQFGRPIGGFQALKHRMADLYVLTETARSAALAAADALTRGGTGDAEPVPARLAAVAKAHCSEALSTVAAEMIQLHGGIGITWEHPAHRYLKRAHGSAQLLGQPHEHLARLRQCAQPRPR</sequence>
<proteinExistence type="inferred from homology"/>
<dbReference type="InterPro" id="IPR046373">
    <property type="entry name" value="Acyl-CoA_Oxase/DH_mid-dom_sf"/>
</dbReference>
<name>A0A1I5VNS5_9PSEU</name>
<dbReference type="RefSeq" id="WP_092530800.1">
    <property type="nucleotide sequence ID" value="NZ_FOWW01000004.1"/>
</dbReference>
<organism evidence="8 9">
    <name type="scientific">Amycolatopsis arida</name>
    <dbReference type="NCBI Taxonomy" id="587909"/>
    <lineage>
        <taxon>Bacteria</taxon>
        <taxon>Bacillati</taxon>
        <taxon>Actinomycetota</taxon>
        <taxon>Actinomycetes</taxon>
        <taxon>Pseudonocardiales</taxon>
        <taxon>Pseudonocardiaceae</taxon>
        <taxon>Amycolatopsis</taxon>
    </lineage>
</organism>
<dbReference type="AlphaFoldDB" id="A0A1I5VNS5"/>
<evidence type="ECO:0000256" key="4">
    <source>
        <dbReference type="ARBA" id="ARBA00022827"/>
    </source>
</evidence>
<dbReference type="GO" id="GO:0003995">
    <property type="term" value="F:acyl-CoA dehydrogenase activity"/>
    <property type="evidence" value="ECO:0007669"/>
    <property type="project" value="TreeGrafter"/>
</dbReference>
<dbReference type="STRING" id="587909.SAMN05421810_104455"/>
<dbReference type="Pfam" id="PF00441">
    <property type="entry name" value="Acyl-CoA_dh_1"/>
    <property type="match status" value="1"/>
</dbReference>
<dbReference type="SUPFAM" id="SSF56645">
    <property type="entry name" value="Acyl-CoA dehydrogenase NM domain-like"/>
    <property type="match status" value="1"/>
</dbReference>
<accession>A0A1I5VNS5</accession>
<protein>
    <submittedName>
        <fullName evidence="8">Acyl-CoA dehydrogenase</fullName>
    </submittedName>
</protein>
<dbReference type="InterPro" id="IPR009075">
    <property type="entry name" value="AcylCo_DH/oxidase_C"/>
</dbReference>
<feature type="domain" description="Acyl-CoA dehydrogenase/oxidase C-terminal" evidence="6">
    <location>
        <begin position="216"/>
        <end position="335"/>
    </location>
</feature>
<dbReference type="PANTHER" id="PTHR43884">
    <property type="entry name" value="ACYL-COA DEHYDROGENASE"/>
    <property type="match status" value="1"/>
</dbReference>
<keyword evidence="5" id="KW-0560">Oxidoreductase</keyword>
<dbReference type="OrthoDB" id="8677713at2"/>
<reference evidence="9" key="1">
    <citation type="submission" date="2016-10" db="EMBL/GenBank/DDBJ databases">
        <authorList>
            <person name="Varghese N."/>
            <person name="Submissions S."/>
        </authorList>
    </citation>
    <scope>NUCLEOTIDE SEQUENCE [LARGE SCALE GENOMIC DNA]</scope>
    <source>
        <strain evidence="9">CGMCC 4.5579</strain>
    </source>
</reference>